<dbReference type="Proteomes" id="UP000224563">
    <property type="component" value="Unassembled WGS sequence"/>
</dbReference>
<dbReference type="PROSITE" id="PS51257">
    <property type="entry name" value="PROKAR_LIPOPROTEIN"/>
    <property type="match status" value="1"/>
</dbReference>
<protein>
    <submittedName>
        <fullName evidence="1">Uncharacterized protein</fullName>
    </submittedName>
</protein>
<dbReference type="AlphaFoldDB" id="A0A2G3E3C1"/>
<comment type="caution">
    <text evidence="1">The sequence shown here is derived from an EMBL/GenBank/DDBJ whole genome shotgun (WGS) entry which is preliminary data.</text>
</comment>
<keyword evidence="2" id="KW-1185">Reference proteome</keyword>
<evidence type="ECO:0000313" key="2">
    <source>
        <dbReference type="Proteomes" id="UP000224563"/>
    </source>
</evidence>
<reference evidence="1 2" key="2">
    <citation type="submission" date="2017-10" db="EMBL/GenBank/DDBJ databases">
        <authorList>
            <person name="Banno H."/>
            <person name="Chua N.-H."/>
        </authorList>
    </citation>
    <scope>NUCLEOTIDE SEQUENCE [LARGE SCALE GENOMIC DNA]</scope>
    <source>
        <strain evidence="1 2">JK623</strain>
    </source>
</reference>
<sequence>MKKKVCLLILILGVLVLAGCGSSEKRDNLSLKLDDPQKIEIYEANDFRNPSIVVTDKKVLDDICQLIQSAELEPGGEIGEGGFHVKVVCESQEYEFSYAADGISYKDEHYQITNGVSLLPILQMAGSANGLFLFKEPKKIELYDSENTDKPKVIVEDSKVAQDVCDYIRTVSLERGGEIDEGGFTLKIKCEDKTYEIKCAEKGIEYEGVHYKIINGVDLTKVVNMLDAE</sequence>
<organism evidence="1 2">
    <name type="scientific">Agathobacter ruminis</name>
    <dbReference type="NCBI Taxonomy" id="1712665"/>
    <lineage>
        <taxon>Bacteria</taxon>
        <taxon>Bacillati</taxon>
        <taxon>Bacillota</taxon>
        <taxon>Clostridia</taxon>
        <taxon>Lachnospirales</taxon>
        <taxon>Lachnospiraceae</taxon>
        <taxon>Agathobacter</taxon>
    </lineage>
</organism>
<dbReference type="EMBL" id="PDYG01000030">
    <property type="protein sequence ID" value="PHU37776.1"/>
    <property type="molecule type" value="Genomic_DNA"/>
</dbReference>
<dbReference type="RefSeq" id="WP_099386017.1">
    <property type="nucleotide sequence ID" value="NZ_JANSWH010000099.1"/>
</dbReference>
<reference evidence="1 2" key="1">
    <citation type="submission" date="2017-10" db="EMBL/GenBank/DDBJ databases">
        <title>Resolving the taxonomy of Roseburia spp., Eubacterium rectale and Agathobacter spp. through phylogenomic analysis.</title>
        <authorList>
            <person name="Sheridan P.O."/>
            <person name="Walker A.W."/>
            <person name="Duncan S.H."/>
            <person name="Scott K.P."/>
            <person name="Toole P.W.O."/>
            <person name="Luis P."/>
            <person name="Flint H.J."/>
        </authorList>
    </citation>
    <scope>NUCLEOTIDE SEQUENCE [LARGE SCALE GENOMIC DNA]</scope>
    <source>
        <strain evidence="1 2">JK623</strain>
    </source>
</reference>
<proteinExistence type="predicted"/>
<name>A0A2G3E3C1_9FIRM</name>
<gene>
    <name evidence="1" type="ORF">CSX02_06135</name>
</gene>
<accession>A0A2G3E3C1</accession>
<evidence type="ECO:0000313" key="1">
    <source>
        <dbReference type="EMBL" id="PHU37776.1"/>
    </source>
</evidence>